<gene>
    <name evidence="2" type="ORF">L210DRAFT_3656892</name>
</gene>
<reference evidence="2" key="1">
    <citation type="submission" date="2019-10" db="EMBL/GenBank/DDBJ databases">
        <authorList>
            <consortium name="DOE Joint Genome Institute"/>
            <person name="Kuo A."/>
            <person name="Miyauchi S."/>
            <person name="Kiss E."/>
            <person name="Drula E."/>
            <person name="Kohler A."/>
            <person name="Sanchez-Garcia M."/>
            <person name="Andreopoulos B."/>
            <person name="Barry K.W."/>
            <person name="Bonito G."/>
            <person name="Buee M."/>
            <person name="Carver A."/>
            <person name="Chen C."/>
            <person name="Cichocki N."/>
            <person name="Clum A."/>
            <person name="Culley D."/>
            <person name="Crous P.W."/>
            <person name="Fauchery L."/>
            <person name="Girlanda M."/>
            <person name="Hayes R."/>
            <person name="Keri Z."/>
            <person name="LaButti K."/>
            <person name="Lipzen A."/>
            <person name="Lombard V."/>
            <person name="Magnuson J."/>
            <person name="Maillard F."/>
            <person name="Morin E."/>
            <person name="Murat C."/>
            <person name="Nolan M."/>
            <person name="Ohm R."/>
            <person name="Pangilinan J."/>
            <person name="Pereira M."/>
            <person name="Perotto S."/>
            <person name="Peter M."/>
            <person name="Riley R."/>
            <person name="Sitrit Y."/>
            <person name="Stielow B."/>
            <person name="Szollosi G."/>
            <person name="Zifcakova L."/>
            <person name="Stursova M."/>
            <person name="Spatafora J.W."/>
            <person name="Tedersoo L."/>
            <person name="Vaario L.-M."/>
            <person name="Yamada A."/>
            <person name="Yan M."/>
            <person name="Wang P."/>
            <person name="Xu J."/>
            <person name="Bruns T."/>
            <person name="Baldrian P."/>
            <person name="Vilgalys R."/>
            <person name="Henrissat B."/>
            <person name="Grigoriev I.V."/>
            <person name="Hibbett D."/>
            <person name="Nagy L.G."/>
            <person name="Martin F.M."/>
        </authorList>
    </citation>
    <scope>NUCLEOTIDE SEQUENCE</scope>
    <source>
        <strain evidence="2">BED1</strain>
    </source>
</reference>
<proteinExistence type="predicted"/>
<evidence type="ECO:0000256" key="1">
    <source>
        <dbReference type="SAM" id="MobiDB-lite"/>
    </source>
</evidence>
<reference evidence="2" key="2">
    <citation type="journal article" date="2020" name="Nat. Commun.">
        <title>Large-scale genome sequencing of mycorrhizal fungi provides insights into the early evolution of symbiotic traits.</title>
        <authorList>
            <person name="Miyauchi S."/>
            <person name="Kiss E."/>
            <person name="Kuo A."/>
            <person name="Drula E."/>
            <person name="Kohler A."/>
            <person name="Sanchez-Garcia M."/>
            <person name="Morin E."/>
            <person name="Andreopoulos B."/>
            <person name="Barry K.W."/>
            <person name="Bonito G."/>
            <person name="Buee M."/>
            <person name="Carver A."/>
            <person name="Chen C."/>
            <person name="Cichocki N."/>
            <person name="Clum A."/>
            <person name="Culley D."/>
            <person name="Crous P.W."/>
            <person name="Fauchery L."/>
            <person name="Girlanda M."/>
            <person name="Hayes R.D."/>
            <person name="Keri Z."/>
            <person name="LaButti K."/>
            <person name="Lipzen A."/>
            <person name="Lombard V."/>
            <person name="Magnuson J."/>
            <person name="Maillard F."/>
            <person name="Murat C."/>
            <person name="Nolan M."/>
            <person name="Ohm R.A."/>
            <person name="Pangilinan J."/>
            <person name="Pereira M.F."/>
            <person name="Perotto S."/>
            <person name="Peter M."/>
            <person name="Pfister S."/>
            <person name="Riley R."/>
            <person name="Sitrit Y."/>
            <person name="Stielow J.B."/>
            <person name="Szollosi G."/>
            <person name="Zifcakova L."/>
            <person name="Stursova M."/>
            <person name="Spatafora J.W."/>
            <person name="Tedersoo L."/>
            <person name="Vaario L.M."/>
            <person name="Yamada A."/>
            <person name="Yan M."/>
            <person name="Wang P."/>
            <person name="Xu J."/>
            <person name="Bruns T."/>
            <person name="Baldrian P."/>
            <person name="Vilgalys R."/>
            <person name="Dunand C."/>
            <person name="Henrissat B."/>
            <person name="Grigoriev I.V."/>
            <person name="Hibbett D."/>
            <person name="Nagy L.G."/>
            <person name="Martin F.M."/>
        </authorList>
    </citation>
    <scope>NUCLEOTIDE SEQUENCE</scope>
    <source>
        <strain evidence="2">BED1</strain>
    </source>
</reference>
<organism evidence="2 3">
    <name type="scientific">Boletus edulis BED1</name>
    <dbReference type="NCBI Taxonomy" id="1328754"/>
    <lineage>
        <taxon>Eukaryota</taxon>
        <taxon>Fungi</taxon>
        <taxon>Dikarya</taxon>
        <taxon>Basidiomycota</taxon>
        <taxon>Agaricomycotina</taxon>
        <taxon>Agaricomycetes</taxon>
        <taxon>Agaricomycetidae</taxon>
        <taxon>Boletales</taxon>
        <taxon>Boletineae</taxon>
        <taxon>Boletaceae</taxon>
        <taxon>Boletoideae</taxon>
        <taxon>Boletus</taxon>
    </lineage>
</organism>
<dbReference type="Proteomes" id="UP001194468">
    <property type="component" value="Unassembled WGS sequence"/>
</dbReference>
<dbReference type="AlphaFoldDB" id="A0AAD4G5Y2"/>
<dbReference type="EMBL" id="WHUW01000280">
    <property type="protein sequence ID" value="KAF8415956.1"/>
    <property type="molecule type" value="Genomic_DNA"/>
</dbReference>
<protein>
    <submittedName>
        <fullName evidence="2">Uncharacterized protein</fullName>
    </submittedName>
</protein>
<sequence length="489" mass="53837">MDQLLTETVLFYWDCFDLSIQAKNSIAGMGGTGDWADKLAAFKSSHPTQRSSSSKLNSRHARTVSSTSVATSLLTQDPQETSVSTGTRASSPTDRASSPTNHASSPTNETQLTLGPQDPYIQGSDECECKVMPNLPSKVVQATQHTNAMCVAEVVSDSEPGEWVTPPPIASDIKKTEAKGTKGKGCKKRAQQSNQASHQIILAMKILGSGINKKFVNNNLPLGATTDNTWRQLFISALAHFASGYDNPWAIPSDKFISVLQQIWNAVYEGKIKHVVTNNRPVYHIALNNWHSGFAAAAIAVITTFFANDADFTNSITHTQFAKAMLQKNRFLFSESRGTNKKAWLGLWRGLFMLQTFAHHFNFIQGRVRVVALDKELVGPCTVLALACAAVSRMLTLVANDNIMFKSDPGNSNGVWTAVIPNGSQYEFNETVWGPSMRRYLKPIQNLTEENFTLVIEETQKYLKKPALALNSVASDDEDSEFEDLFAFR</sequence>
<feature type="compositionally biased region" description="Low complexity" evidence="1">
    <location>
        <begin position="63"/>
        <end position="75"/>
    </location>
</feature>
<evidence type="ECO:0000313" key="3">
    <source>
        <dbReference type="Proteomes" id="UP001194468"/>
    </source>
</evidence>
<name>A0AAD4G5Y2_BOLED</name>
<feature type="compositionally biased region" description="Polar residues" evidence="1">
    <location>
        <begin position="46"/>
        <end position="56"/>
    </location>
</feature>
<accession>A0AAD4G5Y2</accession>
<comment type="caution">
    <text evidence="2">The sequence shown here is derived from an EMBL/GenBank/DDBJ whole genome shotgun (WGS) entry which is preliminary data.</text>
</comment>
<evidence type="ECO:0000313" key="2">
    <source>
        <dbReference type="EMBL" id="KAF8415956.1"/>
    </source>
</evidence>
<feature type="compositionally biased region" description="Polar residues" evidence="1">
    <location>
        <begin position="76"/>
        <end position="114"/>
    </location>
</feature>
<feature type="region of interest" description="Disordered" evidence="1">
    <location>
        <begin position="46"/>
        <end position="119"/>
    </location>
</feature>
<keyword evidence="3" id="KW-1185">Reference proteome</keyword>